<proteinExistence type="predicted"/>
<organism evidence="1 2">
    <name type="scientific">Aspergillus saccharolyticus JOP 1030-1</name>
    <dbReference type="NCBI Taxonomy" id="1450539"/>
    <lineage>
        <taxon>Eukaryota</taxon>
        <taxon>Fungi</taxon>
        <taxon>Dikarya</taxon>
        <taxon>Ascomycota</taxon>
        <taxon>Pezizomycotina</taxon>
        <taxon>Eurotiomycetes</taxon>
        <taxon>Eurotiomycetidae</taxon>
        <taxon>Eurotiales</taxon>
        <taxon>Aspergillaceae</taxon>
        <taxon>Aspergillus</taxon>
        <taxon>Aspergillus subgen. Circumdati</taxon>
    </lineage>
</organism>
<dbReference type="Proteomes" id="UP000248349">
    <property type="component" value="Unassembled WGS sequence"/>
</dbReference>
<dbReference type="AlphaFoldDB" id="A0A318ZWB5"/>
<accession>A0A318ZWB5</accession>
<dbReference type="RefSeq" id="XP_025434605.1">
    <property type="nucleotide sequence ID" value="XM_025574268.1"/>
</dbReference>
<name>A0A318ZWB5_9EURO</name>
<protein>
    <submittedName>
        <fullName evidence="1">Uncharacterized protein</fullName>
    </submittedName>
</protein>
<evidence type="ECO:0000313" key="1">
    <source>
        <dbReference type="EMBL" id="PYH48623.1"/>
    </source>
</evidence>
<dbReference type="GeneID" id="37075496"/>
<keyword evidence="2" id="KW-1185">Reference proteome</keyword>
<dbReference type="EMBL" id="KZ821221">
    <property type="protein sequence ID" value="PYH48623.1"/>
    <property type="molecule type" value="Genomic_DNA"/>
</dbReference>
<reference evidence="1 2" key="1">
    <citation type="submission" date="2016-12" db="EMBL/GenBank/DDBJ databases">
        <title>The genomes of Aspergillus section Nigri reveals drivers in fungal speciation.</title>
        <authorList>
            <consortium name="DOE Joint Genome Institute"/>
            <person name="Vesth T.C."/>
            <person name="Nybo J."/>
            <person name="Theobald S."/>
            <person name="Brandl J."/>
            <person name="Frisvad J.C."/>
            <person name="Nielsen K.F."/>
            <person name="Lyhne E.K."/>
            <person name="Kogle M.E."/>
            <person name="Kuo A."/>
            <person name="Riley R."/>
            <person name="Clum A."/>
            <person name="Nolan M."/>
            <person name="Lipzen A."/>
            <person name="Salamov A."/>
            <person name="Henrissat B."/>
            <person name="Wiebenga A."/>
            <person name="De Vries R.P."/>
            <person name="Grigoriev I.V."/>
            <person name="Mortensen U.H."/>
            <person name="Andersen M.R."/>
            <person name="Baker S.E."/>
        </authorList>
    </citation>
    <scope>NUCLEOTIDE SEQUENCE [LARGE SCALE GENOMIC DNA]</scope>
    <source>
        <strain evidence="1 2">JOP 1030-1</strain>
    </source>
</reference>
<evidence type="ECO:0000313" key="2">
    <source>
        <dbReference type="Proteomes" id="UP000248349"/>
    </source>
</evidence>
<sequence>MRCGNLHSKGTGRTAYHRWMRRWKAAWSWPIAWNLGWIPLSVTEHRSSYCVKHFPRVENGRTTYWGTHEDTQ</sequence>
<gene>
    <name evidence="1" type="ORF">BP01DRAFT_353761</name>
</gene>